<dbReference type="InterPro" id="IPR023347">
    <property type="entry name" value="Lysozyme_dom_sf"/>
</dbReference>
<evidence type="ECO:0000256" key="1">
    <source>
        <dbReference type="ARBA" id="ARBA00022529"/>
    </source>
</evidence>
<dbReference type="AlphaFoldDB" id="A0A2W5AGX0"/>
<dbReference type="Proteomes" id="UP000249066">
    <property type="component" value="Unassembled WGS sequence"/>
</dbReference>
<dbReference type="Pfam" id="PF00959">
    <property type="entry name" value="Phage_lysozyme"/>
    <property type="match status" value="1"/>
</dbReference>
<dbReference type="GO" id="GO:0009253">
    <property type="term" value="P:peptidoglycan catabolic process"/>
    <property type="evidence" value="ECO:0007669"/>
    <property type="project" value="InterPro"/>
</dbReference>
<dbReference type="GO" id="GO:0016998">
    <property type="term" value="P:cell wall macromolecule catabolic process"/>
    <property type="evidence" value="ECO:0007669"/>
    <property type="project" value="InterPro"/>
</dbReference>
<keyword evidence="3" id="KW-0326">Glycosidase</keyword>
<evidence type="ECO:0000313" key="4">
    <source>
        <dbReference type="EMBL" id="PZO91509.1"/>
    </source>
</evidence>
<dbReference type="InterPro" id="IPR023346">
    <property type="entry name" value="Lysozyme-like_dom_sf"/>
</dbReference>
<name>A0A2W5AGX0_9SPHN</name>
<dbReference type="PANTHER" id="PTHR37406">
    <property type="entry name" value="T4-TYPE LYSOZYME 1-RELATED"/>
    <property type="match status" value="1"/>
</dbReference>
<dbReference type="EC" id="3.2.1.17" evidence="3"/>
<dbReference type="PRINTS" id="PR00684">
    <property type="entry name" value="T4LYSOZYME"/>
</dbReference>
<dbReference type="GO" id="GO:0003796">
    <property type="term" value="F:lysozyme activity"/>
    <property type="evidence" value="ECO:0007669"/>
    <property type="project" value="UniProtKB-EC"/>
</dbReference>
<evidence type="ECO:0000256" key="3">
    <source>
        <dbReference type="RuleBase" id="RU003788"/>
    </source>
</evidence>
<accession>A0A2W5AGX0</accession>
<gene>
    <name evidence="4" type="ORF">DI623_03025</name>
</gene>
<keyword evidence="3" id="KW-0378">Hydrolase</keyword>
<dbReference type="InterPro" id="IPR002196">
    <property type="entry name" value="Glyco_hydro_24"/>
</dbReference>
<evidence type="ECO:0000313" key="5">
    <source>
        <dbReference type="Proteomes" id="UP000249066"/>
    </source>
</evidence>
<evidence type="ECO:0000256" key="2">
    <source>
        <dbReference type="ARBA" id="ARBA00022638"/>
    </source>
</evidence>
<dbReference type="SUPFAM" id="SSF53955">
    <property type="entry name" value="Lysozyme-like"/>
    <property type="match status" value="1"/>
</dbReference>
<proteinExistence type="inferred from homology"/>
<keyword evidence="2 3" id="KW-0081">Bacteriolytic enzyme</keyword>
<dbReference type="GO" id="GO:0031640">
    <property type="term" value="P:killing of cells of another organism"/>
    <property type="evidence" value="ECO:0007669"/>
    <property type="project" value="UniProtKB-KW"/>
</dbReference>
<comment type="similarity">
    <text evidence="3">Belongs to the glycosyl hydrolase 24 family.</text>
</comment>
<dbReference type="GO" id="GO:0042742">
    <property type="term" value="P:defense response to bacterium"/>
    <property type="evidence" value="ECO:0007669"/>
    <property type="project" value="UniProtKB-KW"/>
</dbReference>
<protein>
    <recommendedName>
        <fullName evidence="3">Lysozyme</fullName>
        <ecNumber evidence="3">3.2.1.17</ecNumber>
    </recommendedName>
</protein>
<dbReference type="InterPro" id="IPR052619">
    <property type="entry name" value="Phage_lysozyme-like"/>
</dbReference>
<dbReference type="EMBL" id="QFNN01000008">
    <property type="protein sequence ID" value="PZO91509.1"/>
    <property type="molecule type" value="Genomic_DNA"/>
</dbReference>
<dbReference type="Gene3D" id="1.10.530.40">
    <property type="match status" value="1"/>
</dbReference>
<dbReference type="InterPro" id="IPR001165">
    <property type="entry name" value="T4-type_lysozyme"/>
</dbReference>
<comment type="catalytic activity">
    <reaction evidence="3">
        <text>Hydrolysis of (1-&gt;4)-beta-linkages between N-acetylmuramic acid and N-acetyl-D-glucosamine residues in a peptidoglycan and between N-acetyl-D-glucosamine residues in chitodextrins.</text>
        <dbReference type="EC" id="3.2.1.17"/>
    </reaction>
</comment>
<keyword evidence="1 3" id="KW-0929">Antimicrobial</keyword>
<comment type="caution">
    <text evidence="4">The sequence shown here is derived from an EMBL/GenBank/DDBJ whole genome shotgun (WGS) entry which is preliminary data.</text>
</comment>
<sequence length="164" mass="18400">MNVVIPYSRPLLERELVRDEGERLRAYRDTVGKWTIGVGRNLDDVGISAAETKALGVTVASARRDGITRVQSRALLGNDIDGCERDLDRRLAWWRTVDDVRQRVLLNMCFNLGVARLLGFVNTLKAVRDHDWRRAHDGMLASQWAGQVGGRADRLADMMLTGLA</sequence>
<organism evidence="4 5">
    <name type="scientific">Sphingomonas sanxanigenens</name>
    <dbReference type="NCBI Taxonomy" id="397260"/>
    <lineage>
        <taxon>Bacteria</taxon>
        <taxon>Pseudomonadati</taxon>
        <taxon>Pseudomonadota</taxon>
        <taxon>Alphaproteobacteria</taxon>
        <taxon>Sphingomonadales</taxon>
        <taxon>Sphingomonadaceae</taxon>
        <taxon>Sphingomonas</taxon>
    </lineage>
</organism>
<reference evidence="4 5" key="1">
    <citation type="submission" date="2017-08" db="EMBL/GenBank/DDBJ databases">
        <title>Infants hospitalized years apart are colonized by the same room-sourced microbial strains.</title>
        <authorList>
            <person name="Brooks B."/>
            <person name="Olm M.R."/>
            <person name="Firek B.A."/>
            <person name="Baker R."/>
            <person name="Thomas B.C."/>
            <person name="Morowitz M.J."/>
            <person name="Banfield J.F."/>
        </authorList>
    </citation>
    <scope>NUCLEOTIDE SEQUENCE [LARGE SCALE GENOMIC DNA]</scope>
    <source>
        <strain evidence="4">S2_018_000_R2_101</strain>
    </source>
</reference>
<dbReference type="PANTHER" id="PTHR37406:SF1">
    <property type="entry name" value="T4-TYPE LYSOZYME 1-RELATED"/>
    <property type="match status" value="1"/>
</dbReference>